<accession>A0ABU3P1T7</accession>
<keyword evidence="4" id="KW-1185">Reference proteome</keyword>
<dbReference type="InterPro" id="IPR051465">
    <property type="entry name" value="Cell_Envelope_Struct_Comp"/>
</dbReference>
<feature type="signal peptide" evidence="1">
    <location>
        <begin position="1"/>
        <end position="23"/>
    </location>
</feature>
<dbReference type="EMBL" id="JAUOZS010000001">
    <property type="protein sequence ID" value="MDT8902582.1"/>
    <property type="molecule type" value="Genomic_DNA"/>
</dbReference>
<dbReference type="InterPro" id="IPR001119">
    <property type="entry name" value="SLH_dom"/>
</dbReference>
<feature type="chain" id="PRO_5046589951" evidence="1">
    <location>
        <begin position="24"/>
        <end position="474"/>
    </location>
</feature>
<organism evidence="3 4">
    <name type="scientific">Anaeroselena agilis</name>
    <dbReference type="NCBI Taxonomy" id="3063788"/>
    <lineage>
        <taxon>Bacteria</taxon>
        <taxon>Bacillati</taxon>
        <taxon>Bacillota</taxon>
        <taxon>Negativicutes</taxon>
        <taxon>Acetonemataceae</taxon>
        <taxon>Anaeroselena</taxon>
    </lineage>
</organism>
<dbReference type="Pfam" id="PF00395">
    <property type="entry name" value="SLH"/>
    <property type="match status" value="1"/>
</dbReference>
<dbReference type="RefSeq" id="WP_413781062.1">
    <property type="nucleotide sequence ID" value="NZ_JAUOZS010000001.1"/>
</dbReference>
<dbReference type="PANTHER" id="PTHR43308:SF1">
    <property type="entry name" value="OUTER MEMBRANE PROTEIN ALPHA"/>
    <property type="match status" value="1"/>
</dbReference>
<comment type="caution">
    <text evidence="3">The sequence shown here is derived from an EMBL/GenBank/DDBJ whole genome shotgun (WGS) entry which is preliminary data.</text>
</comment>
<sequence length="474" mass="51589">MRKLWTIVLIALFTFALSTTAFAAQTFTDVPAKHWAYDAVAKLAKAGIIEGYGDGTFRGDKLMNRYEFAIATVKAIDRFDKANEAQKKLIDQLAAEFAGELNRMGARMAKVEAKTNTWLLGGDSRFRWLSNSPKYPNGQKLHGADSTDFRIRLKFAGTINEKTSIEGRLTTNYSNKIGDTDTSFGSTAYFDIFNISHKDALGFDKIRLGRTPLDFIGKGLLGKPMAVDGLTLYRTITPNTKLTAFTGNIKSSAGTGSANQITTADLTFKVSDKFSLGTGYYWASIPGTGGLGAGATMIAESGNFRSSNGYDISVKWKIDNGLTLLGDFVGSKLNGATSNLPTSPRAWSVQLSNGTGPGATMAYYPTSYQLVNRKKVNDAAWAIIYRSAMAGALPSGAGGFDTTGVAYPGPVFSPYLRGTDNLTALYLVYQTVIDKNVILSFEWQDFKVKDRALTPSLTGNRLDTTFMTKLDYYF</sequence>
<feature type="domain" description="SLH" evidence="2">
    <location>
        <begin position="23"/>
        <end position="86"/>
    </location>
</feature>
<evidence type="ECO:0000313" key="3">
    <source>
        <dbReference type="EMBL" id="MDT8902582.1"/>
    </source>
</evidence>
<gene>
    <name evidence="3" type="ORF">Q4T40_15135</name>
</gene>
<proteinExistence type="predicted"/>
<reference evidence="3 4" key="1">
    <citation type="submission" date="2023-07" db="EMBL/GenBank/DDBJ databases">
        <title>The novel representative of Negativicutes class, Anaeroselena agilis gen. nov. sp. nov.</title>
        <authorList>
            <person name="Prokofeva M.I."/>
            <person name="Elcheninov A.G."/>
            <person name="Klyukina A."/>
            <person name="Kublanov I.V."/>
            <person name="Frolov E.N."/>
            <person name="Podosokorskaya O.A."/>
        </authorList>
    </citation>
    <scope>NUCLEOTIDE SEQUENCE [LARGE SCALE GENOMIC DNA]</scope>
    <source>
        <strain evidence="3 4">4137-cl</strain>
    </source>
</reference>
<name>A0ABU3P1T7_9FIRM</name>
<keyword evidence="1" id="KW-0732">Signal</keyword>
<dbReference type="PANTHER" id="PTHR43308">
    <property type="entry name" value="OUTER MEMBRANE PROTEIN ALPHA-RELATED"/>
    <property type="match status" value="1"/>
</dbReference>
<protein>
    <submittedName>
        <fullName evidence="3">S-layer homology domain-containing protein</fullName>
    </submittedName>
</protein>
<evidence type="ECO:0000313" key="4">
    <source>
        <dbReference type="Proteomes" id="UP001254848"/>
    </source>
</evidence>
<evidence type="ECO:0000256" key="1">
    <source>
        <dbReference type="SAM" id="SignalP"/>
    </source>
</evidence>
<dbReference type="PROSITE" id="PS51272">
    <property type="entry name" value="SLH"/>
    <property type="match status" value="1"/>
</dbReference>
<dbReference type="Proteomes" id="UP001254848">
    <property type="component" value="Unassembled WGS sequence"/>
</dbReference>
<evidence type="ECO:0000259" key="2">
    <source>
        <dbReference type="PROSITE" id="PS51272"/>
    </source>
</evidence>